<feature type="region of interest" description="Disordered" evidence="1">
    <location>
        <begin position="283"/>
        <end position="377"/>
    </location>
</feature>
<accession>A0A1G4BHP1</accession>
<feature type="region of interest" description="Disordered" evidence="1">
    <location>
        <begin position="407"/>
        <end position="438"/>
    </location>
</feature>
<proteinExistence type="predicted"/>
<keyword evidence="4" id="KW-1185">Reference proteome</keyword>
<keyword evidence="2" id="KW-0812">Transmembrane</keyword>
<feature type="compositionally biased region" description="Low complexity" evidence="1">
    <location>
        <begin position="410"/>
        <end position="427"/>
    </location>
</feature>
<reference evidence="3 4" key="1">
    <citation type="submission" date="2016-09" db="EMBL/GenBank/DDBJ databases">
        <authorList>
            <person name="Capua I."/>
            <person name="De Benedictis P."/>
            <person name="Joannis T."/>
            <person name="Lombin L.H."/>
            <person name="Cattoli G."/>
        </authorList>
    </citation>
    <scope>NUCLEOTIDE SEQUENCE [LARGE SCALE GENOMIC DNA]</scope>
    <source>
        <strain evidence="3 4">IMI 309357</strain>
    </source>
</reference>
<dbReference type="EMBL" id="MJBS01000023">
    <property type="protein sequence ID" value="OHF00921.1"/>
    <property type="molecule type" value="Genomic_DNA"/>
</dbReference>
<feature type="transmembrane region" description="Helical" evidence="2">
    <location>
        <begin position="12"/>
        <end position="36"/>
    </location>
</feature>
<feature type="transmembrane region" description="Helical" evidence="2">
    <location>
        <begin position="77"/>
        <end position="105"/>
    </location>
</feature>
<keyword evidence="2" id="KW-0472">Membrane</keyword>
<organism evidence="3 4">
    <name type="scientific">Colletotrichum orchidophilum</name>
    <dbReference type="NCBI Taxonomy" id="1209926"/>
    <lineage>
        <taxon>Eukaryota</taxon>
        <taxon>Fungi</taxon>
        <taxon>Dikarya</taxon>
        <taxon>Ascomycota</taxon>
        <taxon>Pezizomycotina</taxon>
        <taxon>Sordariomycetes</taxon>
        <taxon>Hypocreomycetidae</taxon>
        <taxon>Glomerellales</taxon>
        <taxon>Glomerellaceae</taxon>
        <taxon>Colletotrichum</taxon>
    </lineage>
</organism>
<evidence type="ECO:0000256" key="1">
    <source>
        <dbReference type="SAM" id="MobiDB-lite"/>
    </source>
</evidence>
<dbReference type="RefSeq" id="XP_022478063.1">
    <property type="nucleotide sequence ID" value="XM_022615398.1"/>
</dbReference>
<evidence type="ECO:0000313" key="3">
    <source>
        <dbReference type="EMBL" id="OHF00921.1"/>
    </source>
</evidence>
<feature type="compositionally biased region" description="Polar residues" evidence="1">
    <location>
        <begin position="601"/>
        <end position="612"/>
    </location>
</feature>
<feature type="region of interest" description="Disordered" evidence="1">
    <location>
        <begin position="587"/>
        <end position="612"/>
    </location>
</feature>
<name>A0A1G4BHP1_9PEZI</name>
<feature type="compositionally biased region" description="Polar residues" evidence="1">
    <location>
        <begin position="137"/>
        <end position="156"/>
    </location>
</feature>
<gene>
    <name evidence="3" type="ORF">CORC01_03749</name>
</gene>
<dbReference type="GeneID" id="34556908"/>
<dbReference type="Proteomes" id="UP000176998">
    <property type="component" value="Unassembled WGS sequence"/>
</dbReference>
<evidence type="ECO:0000313" key="4">
    <source>
        <dbReference type="Proteomes" id="UP000176998"/>
    </source>
</evidence>
<feature type="region of interest" description="Disordered" evidence="1">
    <location>
        <begin position="131"/>
        <end position="172"/>
    </location>
</feature>
<evidence type="ECO:0000256" key="2">
    <source>
        <dbReference type="SAM" id="Phobius"/>
    </source>
</evidence>
<feature type="transmembrane region" description="Helical" evidence="2">
    <location>
        <begin position="42"/>
        <end position="65"/>
    </location>
</feature>
<sequence>MCPAESGSLGLVLLAHTARCIITISFFCIELAYANLRLFSLWFHSCFLAATLVFHSFTQSTLIIVTSSKYGIVAWQVTLTVLLWAIPYLVFLNCTLFLAALVILLEKCETVYLHLRSSRFGAAIREYQSRPPRARLSQDQLGPSSAATGRTLSVPKQSPLFPASTTPRRNVQTSHHRLQRQIWEFIIQILARTDTAVISRVPKQSKVTKPSKASILAIDHPKDHPNHLFSSKESYPVAKATNHISVLKDRLLSKIVECWERFPTPTLTLRALHLSMKPALCSAEESSPKRTSPCCLQNLEPGTGRDIMELDDSQPASPQGDLYPPHESLSSENTIVAGETVVSSSGSSPIHEISQQQSRLHPRPPSRGGIEKKRLPKSRTFTLLSNLTASLSRTSLASFTGSDRMASLQTTASRKTSSSSTLATPMPTRTPTPVTPEVNPLIITTAQPSAYWSGRFMSLQDRFQGESLQEQTLSIFVTAHASKASILAQQRAAYQGRGNLPLSTTTALDRYGTAAIQEAKRLSDEDNRSLRVFLHLEALCGTPEAQKSLHAWQEAYARRMGRSVLLPEGTNPDKGFVARLFSGSGRRSFGGPQVGKETGKGKQSSAMRASIM</sequence>
<protein>
    <submittedName>
        <fullName evidence="3">Uncharacterized protein</fullName>
    </submittedName>
</protein>
<dbReference type="OrthoDB" id="3557758at2759"/>
<feature type="compositionally biased region" description="Polar residues" evidence="1">
    <location>
        <begin position="163"/>
        <end position="172"/>
    </location>
</feature>
<comment type="caution">
    <text evidence="3">The sequence shown here is derived from an EMBL/GenBank/DDBJ whole genome shotgun (WGS) entry which is preliminary data.</text>
</comment>
<keyword evidence="2" id="KW-1133">Transmembrane helix</keyword>
<dbReference type="AlphaFoldDB" id="A0A1G4BHP1"/>